<evidence type="ECO:0000313" key="2">
    <source>
        <dbReference type="EMBL" id="MEE2057036.1"/>
    </source>
</evidence>
<evidence type="ECO:0000313" key="3">
    <source>
        <dbReference type="Proteomes" id="UP001336020"/>
    </source>
</evidence>
<keyword evidence="3" id="KW-1185">Reference proteome</keyword>
<dbReference type="Proteomes" id="UP001336020">
    <property type="component" value="Unassembled WGS sequence"/>
</dbReference>
<dbReference type="EMBL" id="JAUTXY010000002">
    <property type="protein sequence ID" value="MEE2057036.1"/>
    <property type="molecule type" value="Genomic_DNA"/>
</dbReference>
<comment type="caution">
    <text evidence="2">The sequence shown here is derived from an EMBL/GenBank/DDBJ whole genome shotgun (WGS) entry which is preliminary data.</text>
</comment>
<dbReference type="Pfam" id="PF20615">
    <property type="entry name" value="DUF6802"/>
    <property type="match status" value="1"/>
</dbReference>
<organism evidence="2 3">
    <name type="scientific">Rhodococcus artemisiae</name>
    <dbReference type="NCBI Taxonomy" id="714159"/>
    <lineage>
        <taxon>Bacteria</taxon>
        <taxon>Bacillati</taxon>
        <taxon>Actinomycetota</taxon>
        <taxon>Actinomycetes</taxon>
        <taxon>Mycobacteriales</taxon>
        <taxon>Nocardiaceae</taxon>
        <taxon>Rhodococcus</taxon>
    </lineage>
</organism>
<feature type="domain" description="DUF6802" evidence="1">
    <location>
        <begin position="33"/>
        <end position="106"/>
    </location>
</feature>
<dbReference type="InterPro" id="IPR046543">
    <property type="entry name" value="DUF6802"/>
</dbReference>
<reference evidence="2 3" key="1">
    <citation type="submission" date="2023-07" db="EMBL/GenBank/DDBJ databases">
        <authorList>
            <person name="Girao M."/>
            <person name="Carvalho M.F."/>
        </authorList>
    </citation>
    <scope>NUCLEOTIDE SEQUENCE [LARGE SCALE GENOMIC DNA]</scope>
    <source>
        <strain evidence="2 3">YIM65754</strain>
    </source>
</reference>
<accession>A0ABU7L659</accession>
<evidence type="ECO:0000259" key="1">
    <source>
        <dbReference type="Pfam" id="PF20615"/>
    </source>
</evidence>
<dbReference type="RefSeq" id="WP_330132294.1">
    <property type="nucleotide sequence ID" value="NZ_JAUTXY010000002.1"/>
</dbReference>
<protein>
    <recommendedName>
        <fullName evidence="1">DUF6802 domain-containing protein</fullName>
    </recommendedName>
</protein>
<name>A0ABU7L659_9NOCA</name>
<gene>
    <name evidence="2" type="ORF">Q7514_05775</name>
</gene>
<sequence>MADTFLGPDGLGDQHLGGLDVFDAASAAAWADSVDATTDLDGDGFHDTVAFDNGLGALVVATDTDLDGRTDRLTAVADDGEFGVWEFHRELDGTPRWDRIDEGTIGMDESHSTEHK</sequence>
<proteinExistence type="predicted"/>